<dbReference type="GO" id="GO:0006313">
    <property type="term" value="P:DNA transposition"/>
    <property type="evidence" value="ECO:0007669"/>
    <property type="project" value="InterPro"/>
</dbReference>
<reference evidence="2 3" key="1">
    <citation type="submission" date="2018-10" db="EMBL/GenBank/DDBJ databases">
        <authorList>
            <person name="Zhang X."/>
        </authorList>
    </citation>
    <scope>NUCLEOTIDE SEQUENCE [LARGE SCALE GENOMIC DNA]</scope>
    <source>
        <strain evidence="2 3">SK-G1</strain>
    </source>
</reference>
<feature type="domain" description="Transposase IS200-like" evidence="1">
    <location>
        <begin position="1"/>
        <end position="27"/>
    </location>
</feature>
<dbReference type="InterPro" id="IPR002686">
    <property type="entry name" value="Transposase_17"/>
</dbReference>
<dbReference type="KEGG" id="bacg:D2962_02550"/>
<proteinExistence type="predicted"/>
<dbReference type="AlphaFoldDB" id="A0A3G2R2B9"/>
<dbReference type="EMBL" id="CP033169">
    <property type="protein sequence ID" value="AYO29634.1"/>
    <property type="molecule type" value="Genomic_DNA"/>
</dbReference>
<dbReference type="Gene3D" id="3.30.70.1290">
    <property type="entry name" value="Transposase IS200-like"/>
    <property type="match status" value="1"/>
</dbReference>
<keyword evidence="3" id="KW-1185">Reference proteome</keyword>
<accession>A0A3G2R2B9</accession>
<dbReference type="GO" id="GO:0003677">
    <property type="term" value="F:DNA binding"/>
    <property type="evidence" value="ECO:0007669"/>
    <property type="project" value="InterPro"/>
</dbReference>
<dbReference type="Proteomes" id="UP000280960">
    <property type="component" value="Chromosome"/>
</dbReference>
<evidence type="ECO:0000313" key="3">
    <source>
        <dbReference type="Proteomes" id="UP000280960"/>
    </source>
</evidence>
<sequence>MQEEFAELRRRYWGQHLWSEGYFCRTIV</sequence>
<protein>
    <recommendedName>
        <fullName evidence="1">Transposase IS200-like domain-containing protein</fullName>
    </recommendedName>
</protein>
<dbReference type="SUPFAM" id="SSF143422">
    <property type="entry name" value="Transposase IS200-like"/>
    <property type="match status" value="1"/>
</dbReference>
<gene>
    <name evidence="2" type="ORF">D2962_02550</name>
</gene>
<evidence type="ECO:0000313" key="2">
    <source>
        <dbReference type="EMBL" id="AYO29634.1"/>
    </source>
</evidence>
<dbReference type="InterPro" id="IPR036515">
    <property type="entry name" value="Transposase_17_sf"/>
</dbReference>
<evidence type="ECO:0000259" key="1">
    <source>
        <dbReference type="Pfam" id="PF01797"/>
    </source>
</evidence>
<dbReference type="GO" id="GO:0004803">
    <property type="term" value="F:transposase activity"/>
    <property type="evidence" value="ECO:0007669"/>
    <property type="project" value="InterPro"/>
</dbReference>
<organism evidence="2 3">
    <name type="scientific">Biomaibacter acetigenes</name>
    <dbReference type="NCBI Taxonomy" id="2316383"/>
    <lineage>
        <taxon>Bacteria</taxon>
        <taxon>Bacillati</taxon>
        <taxon>Bacillota</taxon>
        <taxon>Clostridia</taxon>
        <taxon>Thermosediminibacterales</taxon>
        <taxon>Tepidanaerobacteraceae</taxon>
        <taxon>Biomaibacter</taxon>
    </lineage>
</organism>
<name>A0A3G2R2B9_9FIRM</name>
<dbReference type="Pfam" id="PF01797">
    <property type="entry name" value="Y1_Tnp"/>
    <property type="match status" value="1"/>
</dbReference>